<organism evidence="1 2">
    <name type="scientific">Hygrophoropsis aurantiaca</name>
    <dbReference type="NCBI Taxonomy" id="72124"/>
    <lineage>
        <taxon>Eukaryota</taxon>
        <taxon>Fungi</taxon>
        <taxon>Dikarya</taxon>
        <taxon>Basidiomycota</taxon>
        <taxon>Agaricomycotina</taxon>
        <taxon>Agaricomycetes</taxon>
        <taxon>Agaricomycetidae</taxon>
        <taxon>Boletales</taxon>
        <taxon>Coniophorineae</taxon>
        <taxon>Hygrophoropsidaceae</taxon>
        <taxon>Hygrophoropsis</taxon>
    </lineage>
</organism>
<keyword evidence="2" id="KW-1185">Reference proteome</keyword>
<gene>
    <name evidence="1" type="ORF">BJ138DRAFT_1130079</name>
</gene>
<reference evidence="1" key="1">
    <citation type="journal article" date="2021" name="New Phytol.">
        <title>Evolutionary innovations through gain and loss of genes in the ectomycorrhizal Boletales.</title>
        <authorList>
            <person name="Wu G."/>
            <person name="Miyauchi S."/>
            <person name="Morin E."/>
            <person name="Kuo A."/>
            <person name="Drula E."/>
            <person name="Varga T."/>
            <person name="Kohler A."/>
            <person name="Feng B."/>
            <person name="Cao Y."/>
            <person name="Lipzen A."/>
            <person name="Daum C."/>
            <person name="Hundley H."/>
            <person name="Pangilinan J."/>
            <person name="Johnson J."/>
            <person name="Barry K."/>
            <person name="LaButti K."/>
            <person name="Ng V."/>
            <person name="Ahrendt S."/>
            <person name="Min B."/>
            <person name="Choi I.G."/>
            <person name="Park H."/>
            <person name="Plett J.M."/>
            <person name="Magnuson J."/>
            <person name="Spatafora J.W."/>
            <person name="Nagy L.G."/>
            <person name="Henrissat B."/>
            <person name="Grigoriev I.V."/>
            <person name="Yang Z.L."/>
            <person name="Xu J."/>
            <person name="Martin F.M."/>
        </authorList>
    </citation>
    <scope>NUCLEOTIDE SEQUENCE</scope>
    <source>
        <strain evidence="1">ATCC 28755</strain>
    </source>
</reference>
<dbReference type="EMBL" id="MU268058">
    <property type="protein sequence ID" value="KAH7906173.1"/>
    <property type="molecule type" value="Genomic_DNA"/>
</dbReference>
<evidence type="ECO:0000313" key="1">
    <source>
        <dbReference type="EMBL" id="KAH7906173.1"/>
    </source>
</evidence>
<name>A0ACB7ZZH0_9AGAM</name>
<accession>A0ACB7ZZH0</accession>
<sequence>MGSSRHYDNIICATIKVLEHEVLELEKQEGDLIARLRLLQDSIVRKRVRTKNLKNSLVSVNRLPNEILLMFFRHAVQDWVNTNDAEEAPERSIMTCDANEFIPPCTPAFALSHVSHHWRQLAITTPSLWTNLVITQNFERHMDIFRDFLRRANGMPISVDFYAFPFTQPPLSRASMLLMEAILLLTRSQKINALTSLSSPSVISYLISRIVQPTTINQSNPPLTALSCLTTLGLLDFYHQSESEGGFTFRSIKRLLSSTPQLKTLQLELRKTITDADTADKTTITLPMLENLTLICANHAICELLPSLYAPNVRVLKLLEWDEWDFAGGDVTELLFVNSGSDSGLSLMVPRFPLVQDLTLWVDNGCDLMTTCFIRAFPRVTHLIVRSPTQTLFSDETNGLSSPATPTFQYLQHVTFDFNCEVSEHVDFQDEFTWLRRLEGQLGRPLLISVFDRSTKPSNSVLFPYYEALQRYGTFDASSSRLEEFLRWQALDDLNGGGASCDGVLQ</sequence>
<comment type="caution">
    <text evidence="1">The sequence shown here is derived from an EMBL/GenBank/DDBJ whole genome shotgun (WGS) entry which is preliminary data.</text>
</comment>
<proteinExistence type="predicted"/>
<dbReference type="Proteomes" id="UP000790377">
    <property type="component" value="Unassembled WGS sequence"/>
</dbReference>
<evidence type="ECO:0000313" key="2">
    <source>
        <dbReference type="Proteomes" id="UP000790377"/>
    </source>
</evidence>
<protein>
    <submittedName>
        <fullName evidence="1">Uncharacterized protein</fullName>
    </submittedName>
</protein>